<name>A0ABT3J919_9RHOB</name>
<keyword evidence="2" id="KW-1185">Reference proteome</keyword>
<sequence>MTSQDNETLHHLSKAAHNLELAGYPGDAEVVRERCRALRDRIEDEARTRRRAERNAILTQADRDEMACFGVRFGEIHWLPATLNLYEYDLQAWRHFESLAERRSTRRTRKFGHDVRRLKYPGAVLDAGWTGFVVRIEIAHSEQDYGYVPHWSDVWLADVYVDQLPQALRLARVLRDRFVIENAREEGSRVDPRYLWTEYRKYRKHRRLPIEI</sequence>
<dbReference type="Proteomes" id="UP001207582">
    <property type="component" value="Unassembled WGS sequence"/>
</dbReference>
<evidence type="ECO:0000313" key="2">
    <source>
        <dbReference type="Proteomes" id="UP001207582"/>
    </source>
</evidence>
<proteinExistence type="predicted"/>
<organism evidence="1 2">
    <name type="scientific">Defluviimonas salinarum</name>
    <dbReference type="NCBI Taxonomy" id="2992147"/>
    <lineage>
        <taxon>Bacteria</taxon>
        <taxon>Pseudomonadati</taxon>
        <taxon>Pseudomonadota</taxon>
        <taxon>Alphaproteobacteria</taxon>
        <taxon>Rhodobacterales</taxon>
        <taxon>Paracoccaceae</taxon>
        <taxon>Albidovulum</taxon>
    </lineage>
</organism>
<evidence type="ECO:0000313" key="1">
    <source>
        <dbReference type="EMBL" id="MCW3784184.1"/>
    </source>
</evidence>
<dbReference type="EMBL" id="JAPDOG010000034">
    <property type="protein sequence ID" value="MCW3784184.1"/>
    <property type="molecule type" value="Genomic_DNA"/>
</dbReference>
<gene>
    <name evidence="1" type="ORF">OM960_21875</name>
</gene>
<protein>
    <submittedName>
        <fullName evidence="1">Uncharacterized protein</fullName>
    </submittedName>
</protein>
<comment type="caution">
    <text evidence="1">The sequence shown here is derived from an EMBL/GenBank/DDBJ whole genome shotgun (WGS) entry which is preliminary data.</text>
</comment>
<dbReference type="RefSeq" id="WP_264773455.1">
    <property type="nucleotide sequence ID" value="NZ_JAPDOG010000034.1"/>
</dbReference>
<accession>A0ABT3J919</accession>
<reference evidence="1 2" key="1">
    <citation type="submission" date="2022-10" db="EMBL/GenBank/DDBJ databases">
        <title>Defluviimonas sp. CAU 1641 isolated from mud.</title>
        <authorList>
            <person name="Kim W."/>
        </authorList>
    </citation>
    <scope>NUCLEOTIDE SEQUENCE [LARGE SCALE GENOMIC DNA]</scope>
    <source>
        <strain evidence="1 2">CAU 1641</strain>
    </source>
</reference>